<evidence type="ECO:0000313" key="2">
    <source>
        <dbReference type="Proteomes" id="UP000007054"/>
    </source>
</evidence>
<evidence type="ECO:0000313" key="1">
    <source>
        <dbReference type="EMBL" id="CBL16810.1"/>
    </source>
</evidence>
<sequence>MRFRNVRSFFSVFFIAPCGMIHTSEVQSRCFPKKQGGARGNAHSVCRSR</sequence>
<accession>D4LB15</accession>
<keyword evidence="2" id="KW-1185">Reference proteome</keyword>
<protein>
    <submittedName>
        <fullName evidence="1">Uncharacterized protein</fullName>
    </submittedName>
</protein>
<dbReference type="HOGENOM" id="CLU_3140322_0_0_9"/>
<proteinExistence type="predicted"/>
<name>D4LB15_RUMC1</name>
<reference evidence="1" key="2">
    <citation type="submission" date="2010-03" db="EMBL/GenBank/DDBJ databases">
        <authorList>
            <person name="Pajon A."/>
        </authorList>
    </citation>
    <scope>NUCLEOTIDE SEQUENCE</scope>
    <source>
        <strain evidence="1">Type strain: 18P13</strain>
    </source>
</reference>
<reference evidence="1" key="1">
    <citation type="submission" date="2010-03" db="EMBL/GenBank/DDBJ databases">
        <title>The genome sequence of Ruminococcus sp. 18P13.</title>
        <authorList>
            <consortium name="metaHIT consortium -- http://www.metahit.eu/"/>
            <person name="Pajon A."/>
            <person name="Turner K."/>
            <person name="Parkhill J."/>
            <person name="Bernalier A."/>
        </authorList>
    </citation>
    <scope>NUCLEOTIDE SEQUENCE [LARGE SCALE GENOMIC DNA]</scope>
    <source>
        <strain evidence="1">Type strain: 18P13</strain>
    </source>
</reference>
<dbReference type="KEGG" id="rch:RUM_05930"/>
<dbReference type="STRING" id="213810.RUM_05930"/>
<organism evidence="1 2">
    <name type="scientific">Ruminococcus champanellensis (strain DSM 18848 / JCM 17042 / KCTC 15320 / 18P13)</name>
    <dbReference type="NCBI Taxonomy" id="213810"/>
    <lineage>
        <taxon>Bacteria</taxon>
        <taxon>Bacillati</taxon>
        <taxon>Bacillota</taxon>
        <taxon>Clostridia</taxon>
        <taxon>Eubacteriales</taxon>
        <taxon>Oscillospiraceae</taxon>
        <taxon>Ruminococcus</taxon>
    </lineage>
</organism>
<gene>
    <name evidence="1" type="ordered locus">RUM_05930</name>
</gene>
<dbReference type="PATRIC" id="fig|213810.4.peg.500"/>
<dbReference type="Proteomes" id="UP000007054">
    <property type="component" value="Chromosome"/>
</dbReference>
<dbReference type="AlphaFoldDB" id="D4LB15"/>
<dbReference type="EMBL" id="FP929052">
    <property type="protein sequence ID" value="CBL16810.1"/>
    <property type="molecule type" value="Genomic_DNA"/>
</dbReference>